<comment type="similarity">
    <text evidence="2">Belongs to the CPA3 antiporters (TC 2.A.63) subunit E family.</text>
</comment>
<keyword evidence="8" id="KW-1185">Reference proteome</keyword>
<sequence>MTLISACLPRPMLSATLLAIWLLLQNSLALSQILLGSILAVAITKLVMRIWPEPVRLRRPGLLLRYLGRLLWDMVIANLEVARLILTRPISTLQPRFIELPLALQDEFAIAVLAATITLTPGTIAVDVTLDRRHLWIHCLDITDETALIATLKNRYEVLLKEMFA</sequence>
<comment type="caution">
    <text evidence="7">The sequence shown here is derived from an EMBL/GenBank/DDBJ whole genome shotgun (WGS) entry which is preliminary data.</text>
</comment>
<keyword evidence="6" id="KW-0472">Membrane</keyword>
<evidence type="ECO:0000256" key="1">
    <source>
        <dbReference type="ARBA" id="ARBA00004651"/>
    </source>
</evidence>
<evidence type="ECO:0000256" key="6">
    <source>
        <dbReference type="ARBA" id="ARBA00023136"/>
    </source>
</evidence>
<dbReference type="OrthoDB" id="9807187at2"/>
<keyword evidence="4" id="KW-0812">Transmembrane</keyword>
<dbReference type="AlphaFoldDB" id="A0A7U7GAR5"/>
<evidence type="ECO:0000313" key="7">
    <source>
        <dbReference type="EMBL" id="CDH44705.1"/>
    </source>
</evidence>
<dbReference type="RefSeq" id="WP_034431891.1">
    <property type="nucleotide sequence ID" value="NZ_CBTK010000096.1"/>
</dbReference>
<protein>
    <submittedName>
        <fullName evidence="7">Cation antiporter</fullName>
    </submittedName>
</protein>
<dbReference type="GO" id="GO:0005886">
    <property type="term" value="C:plasma membrane"/>
    <property type="evidence" value="ECO:0007669"/>
    <property type="project" value="UniProtKB-SubCell"/>
</dbReference>
<evidence type="ECO:0000256" key="5">
    <source>
        <dbReference type="ARBA" id="ARBA00022989"/>
    </source>
</evidence>
<organism evidence="7 8">
    <name type="scientific">Candidatus Contendobacter odensis Run_B_J11</name>
    <dbReference type="NCBI Taxonomy" id="1400861"/>
    <lineage>
        <taxon>Bacteria</taxon>
        <taxon>Pseudomonadati</taxon>
        <taxon>Pseudomonadota</taxon>
        <taxon>Gammaproteobacteria</taxon>
        <taxon>Candidatus Competibacteraceae</taxon>
        <taxon>Candidatus Contendibacter</taxon>
    </lineage>
</organism>
<dbReference type="InterPro" id="IPR002758">
    <property type="entry name" value="Cation_antiport_E"/>
</dbReference>
<reference evidence="7 8" key="1">
    <citation type="journal article" date="2014" name="ISME J.">
        <title>Candidatus Competibacter-lineage genomes retrieved from metagenomes reveal functional metabolic diversity.</title>
        <authorList>
            <person name="McIlroy S.J."/>
            <person name="Albertsen M."/>
            <person name="Andresen E.K."/>
            <person name="Saunders A.M."/>
            <person name="Kristiansen R."/>
            <person name="Stokholm-Bjerregaard M."/>
            <person name="Nielsen K.L."/>
            <person name="Nielsen P.H."/>
        </authorList>
    </citation>
    <scope>NUCLEOTIDE SEQUENCE [LARGE SCALE GENOMIC DNA]</scope>
    <source>
        <strain evidence="7 8">Run_B_J11</strain>
    </source>
</reference>
<gene>
    <name evidence="7" type="ORF">BN874_1850005</name>
</gene>
<dbReference type="Proteomes" id="UP000019184">
    <property type="component" value="Unassembled WGS sequence"/>
</dbReference>
<dbReference type="PANTHER" id="PTHR34584:SF1">
    <property type="entry name" value="NA(+)_H(+) ANTIPORTER SUBUNIT E1"/>
    <property type="match status" value="1"/>
</dbReference>
<name>A0A7U7GAR5_9GAMM</name>
<accession>A0A7U7GAR5</accession>
<dbReference type="GO" id="GO:0008324">
    <property type="term" value="F:monoatomic cation transmembrane transporter activity"/>
    <property type="evidence" value="ECO:0007669"/>
    <property type="project" value="InterPro"/>
</dbReference>
<comment type="subcellular location">
    <subcellularLocation>
        <location evidence="1">Cell membrane</location>
        <topology evidence="1">Multi-pass membrane protein</topology>
    </subcellularLocation>
</comment>
<evidence type="ECO:0000256" key="4">
    <source>
        <dbReference type="ARBA" id="ARBA00022692"/>
    </source>
</evidence>
<dbReference type="PIRSF" id="PIRSF019239">
    <property type="entry name" value="MrpE"/>
    <property type="match status" value="1"/>
</dbReference>
<dbReference type="PANTHER" id="PTHR34584">
    <property type="entry name" value="NA(+)/H(+) ANTIPORTER SUBUNIT E1"/>
    <property type="match status" value="1"/>
</dbReference>
<dbReference type="EMBL" id="CBTK010000096">
    <property type="protein sequence ID" value="CDH44705.1"/>
    <property type="molecule type" value="Genomic_DNA"/>
</dbReference>
<evidence type="ECO:0000256" key="2">
    <source>
        <dbReference type="ARBA" id="ARBA00006228"/>
    </source>
</evidence>
<dbReference type="Pfam" id="PF01899">
    <property type="entry name" value="MNHE"/>
    <property type="match status" value="1"/>
</dbReference>
<evidence type="ECO:0000313" key="8">
    <source>
        <dbReference type="Proteomes" id="UP000019184"/>
    </source>
</evidence>
<proteinExistence type="inferred from homology"/>
<dbReference type="NCBIfam" id="NF006518">
    <property type="entry name" value="PRK08965.1-2"/>
    <property type="match status" value="1"/>
</dbReference>
<evidence type="ECO:0000256" key="3">
    <source>
        <dbReference type="ARBA" id="ARBA00022475"/>
    </source>
</evidence>
<keyword evidence="3" id="KW-1003">Cell membrane</keyword>
<keyword evidence="5" id="KW-1133">Transmembrane helix</keyword>